<name>A0AAD3CH46_9STRA</name>
<comment type="subcellular location">
    <subcellularLocation>
        <location evidence="1">Membrane</location>
        <topology evidence="1">Multi-pass membrane protein</topology>
    </subcellularLocation>
</comment>
<gene>
    <name evidence="8" type="ORF">CTEN210_01514</name>
</gene>
<dbReference type="GO" id="GO:0022857">
    <property type="term" value="F:transmembrane transporter activity"/>
    <property type="evidence" value="ECO:0007669"/>
    <property type="project" value="InterPro"/>
</dbReference>
<dbReference type="AlphaFoldDB" id="A0AAD3CH46"/>
<dbReference type="InterPro" id="IPR009262">
    <property type="entry name" value="SLC35_F1/F2/F6"/>
</dbReference>
<feature type="transmembrane region" description="Helical" evidence="7">
    <location>
        <begin position="377"/>
        <end position="396"/>
    </location>
</feature>
<accession>A0AAD3CH46</accession>
<evidence type="ECO:0000256" key="5">
    <source>
        <dbReference type="ARBA" id="ARBA00022989"/>
    </source>
</evidence>
<keyword evidence="3" id="KW-0813">Transport</keyword>
<dbReference type="PANTHER" id="PTHR14233:SF4">
    <property type="entry name" value="SOLUTE CARRIER FAMILY 35 MEMBER F2"/>
    <property type="match status" value="1"/>
</dbReference>
<evidence type="ECO:0000256" key="2">
    <source>
        <dbReference type="ARBA" id="ARBA00007863"/>
    </source>
</evidence>
<reference evidence="8 9" key="1">
    <citation type="journal article" date="2021" name="Sci. Rep.">
        <title>The genome of the diatom Chaetoceros tenuissimus carries an ancient integrated fragment of an extant virus.</title>
        <authorList>
            <person name="Hongo Y."/>
            <person name="Kimura K."/>
            <person name="Takaki Y."/>
            <person name="Yoshida Y."/>
            <person name="Baba S."/>
            <person name="Kobayashi G."/>
            <person name="Nagasaki K."/>
            <person name="Hano T."/>
            <person name="Tomaru Y."/>
        </authorList>
    </citation>
    <scope>NUCLEOTIDE SEQUENCE [LARGE SCALE GENOMIC DNA]</scope>
    <source>
        <strain evidence="8 9">NIES-3715</strain>
    </source>
</reference>
<evidence type="ECO:0000313" key="8">
    <source>
        <dbReference type="EMBL" id="GFH45040.1"/>
    </source>
</evidence>
<comment type="similarity">
    <text evidence="2">Belongs to the SLC35F solute transporter family.</text>
</comment>
<dbReference type="InterPro" id="IPR052221">
    <property type="entry name" value="SLC35F_Transporter"/>
</dbReference>
<protein>
    <submittedName>
        <fullName evidence="8">Uncharacterized protein</fullName>
    </submittedName>
</protein>
<keyword evidence="9" id="KW-1185">Reference proteome</keyword>
<keyword evidence="5 7" id="KW-1133">Transmembrane helix</keyword>
<feature type="transmembrane region" description="Helical" evidence="7">
    <location>
        <begin position="163"/>
        <end position="182"/>
    </location>
</feature>
<feature type="transmembrane region" description="Helical" evidence="7">
    <location>
        <begin position="66"/>
        <end position="85"/>
    </location>
</feature>
<feature type="transmembrane region" description="Helical" evidence="7">
    <location>
        <begin position="194"/>
        <end position="213"/>
    </location>
</feature>
<comment type="caution">
    <text evidence="8">The sequence shown here is derived from an EMBL/GenBank/DDBJ whole genome shotgun (WGS) entry which is preliminary data.</text>
</comment>
<feature type="transmembrane region" description="Helical" evidence="7">
    <location>
        <begin position="318"/>
        <end position="339"/>
    </location>
</feature>
<evidence type="ECO:0000256" key="4">
    <source>
        <dbReference type="ARBA" id="ARBA00022692"/>
    </source>
</evidence>
<dbReference type="SUPFAM" id="SSF103481">
    <property type="entry name" value="Multidrug resistance efflux transporter EmrE"/>
    <property type="match status" value="1"/>
</dbReference>
<keyword evidence="6 7" id="KW-0472">Membrane</keyword>
<dbReference type="Pfam" id="PF06027">
    <property type="entry name" value="SLC35F"/>
    <property type="match status" value="1"/>
</dbReference>
<dbReference type="InterPro" id="IPR037185">
    <property type="entry name" value="EmrE-like"/>
</dbReference>
<proteinExistence type="inferred from homology"/>
<evidence type="ECO:0000256" key="6">
    <source>
        <dbReference type="ARBA" id="ARBA00023136"/>
    </source>
</evidence>
<dbReference type="PANTHER" id="PTHR14233">
    <property type="entry name" value="DUF914-RELATED"/>
    <property type="match status" value="1"/>
</dbReference>
<dbReference type="GO" id="GO:0016020">
    <property type="term" value="C:membrane"/>
    <property type="evidence" value="ECO:0007669"/>
    <property type="project" value="UniProtKB-SubCell"/>
</dbReference>
<dbReference type="Proteomes" id="UP001054902">
    <property type="component" value="Unassembled WGS sequence"/>
</dbReference>
<keyword evidence="4 7" id="KW-0812">Transmembrane</keyword>
<organism evidence="8 9">
    <name type="scientific">Chaetoceros tenuissimus</name>
    <dbReference type="NCBI Taxonomy" id="426638"/>
    <lineage>
        <taxon>Eukaryota</taxon>
        <taxon>Sar</taxon>
        <taxon>Stramenopiles</taxon>
        <taxon>Ochrophyta</taxon>
        <taxon>Bacillariophyta</taxon>
        <taxon>Coscinodiscophyceae</taxon>
        <taxon>Chaetocerotophycidae</taxon>
        <taxon>Chaetocerotales</taxon>
        <taxon>Chaetocerotaceae</taxon>
        <taxon>Chaetoceros</taxon>
    </lineage>
</organism>
<dbReference type="EMBL" id="BLLK01000020">
    <property type="protein sequence ID" value="GFH45040.1"/>
    <property type="molecule type" value="Genomic_DNA"/>
</dbReference>
<evidence type="ECO:0000256" key="3">
    <source>
        <dbReference type="ARBA" id="ARBA00022448"/>
    </source>
</evidence>
<evidence type="ECO:0000256" key="1">
    <source>
        <dbReference type="ARBA" id="ARBA00004141"/>
    </source>
</evidence>
<feature type="transmembrane region" description="Helical" evidence="7">
    <location>
        <begin position="265"/>
        <end position="284"/>
    </location>
</feature>
<evidence type="ECO:0000256" key="7">
    <source>
        <dbReference type="SAM" id="Phobius"/>
    </source>
</evidence>
<feature type="transmembrane region" description="Helical" evidence="7">
    <location>
        <begin position="138"/>
        <end position="157"/>
    </location>
</feature>
<evidence type="ECO:0000313" key="9">
    <source>
        <dbReference type="Proteomes" id="UP001054902"/>
    </source>
</evidence>
<feature type="transmembrane region" description="Helical" evidence="7">
    <location>
        <begin position="35"/>
        <end position="54"/>
    </location>
</feature>
<sequence length="405" mass="45527">MEPNYIQRDQHLSLAFEESFAKDEKDVQSISNFKILLFGQGMALCLACCSMASAQLQSMSGTQKMPLFQVSFGYFLLQYHIIQMIRSTKNENKIEEDGKDEEDLLNENTRLIESSSSVSSISLDPEYRLGCLRLHSSWRYYALIAFLDVQANYFVILSFRYTAVVNSTILTSLSVVSVMLSSRIILKRIFKTRHFIGSILCILGASWIVSMDIRVSQDEHRSLDQGLFPSRRFIGDSYAVMASILFGLNDSLAEYTIQNSTTDEYLGMMGLFGFLFSFGESLLFERSEILQFSANLHAFTSSMLGTASSSSAEVVDTAAMNLPAISTIWILYMVAFYIFYVSASKFLVIADATLLSLSLQTSNVWTMMFSIFVQHVYFSPVFFVAASIIICGVWIYEQGIAVIGL</sequence>